<dbReference type="PANTHER" id="PTHR31009">
    <property type="entry name" value="S-ADENOSYL-L-METHIONINE:CARBOXYL METHYLTRANSFERASE FAMILY PROTEIN"/>
    <property type="match status" value="1"/>
</dbReference>
<organism evidence="3">
    <name type="scientific">Oryza glumipatula</name>
    <dbReference type="NCBI Taxonomy" id="40148"/>
    <lineage>
        <taxon>Eukaryota</taxon>
        <taxon>Viridiplantae</taxon>
        <taxon>Streptophyta</taxon>
        <taxon>Embryophyta</taxon>
        <taxon>Tracheophyta</taxon>
        <taxon>Spermatophyta</taxon>
        <taxon>Magnoliopsida</taxon>
        <taxon>Liliopsida</taxon>
        <taxon>Poales</taxon>
        <taxon>Poaceae</taxon>
        <taxon>BOP clade</taxon>
        <taxon>Oryzoideae</taxon>
        <taxon>Oryzeae</taxon>
        <taxon>Oryzinae</taxon>
        <taxon>Oryza</taxon>
    </lineage>
</organism>
<dbReference type="Pfam" id="PF03492">
    <property type="entry name" value="Methyltransf_7"/>
    <property type="match status" value="1"/>
</dbReference>
<reference evidence="3" key="2">
    <citation type="submission" date="2018-05" db="EMBL/GenBank/DDBJ databases">
        <title>OgluRS3 (Oryza glumaepatula Reference Sequence Version 3).</title>
        <authorList>
            <person name="Zhang J."/>
            <person name="Kudrna D."/>
            <person name="Lee S."/>
            <person name="Talag J."/>
            <person name="Welchert J."/>
            <person name="Wing R.A."/>
        </authorList>
    </citation>
    <scope>NUCLEOTIDE SEQUENCE [LARGE SCALE GENOMIC DNA]</scope>
</reference>
<evidence type="ECO:0000256" key="2">
    <source>
        <dbReference type="ARBA" id="ARBA00022842"/>
    </source>
</evidence>
<protein>
    <submittedName>
        <fullName evidence="3">Uncharacterized protein</fullName>
    </submittedName>
</protein>
<dbReference type="Gene3D" id="1.10.1200.270">
    <property type="entry name" value="Methyltransferase, alpha-helical capping domain"/>
    <property type="match status" value="1"/>
</dbReference>
<sequence length="299" mass="34164">MIQKAIQELYSAVLPRTMLVADMGCSSGPNTLNFIFEVIKATSEYCQRIGHRPVDLQFFMNDLPGNDFNYLFKSLEQLDNLVAKDQNREAAILPKYYVVGLPRSYYTRVFPDKSVHLFHSSYSLHWRSQLRYQELVSGGQMVLSFLARKKDDLYDGNLSVLYGLISQALQSLVMEGLVEKEKLDSFNIPNYEPSIHEVKTVVIRSKLFTINKIYVFESNWDPYDDSSDQGQATNINPIKSGLNVAKCIRAVLEPLIASHFGESILDVLFSRFARNVTKHLEKRKGKHSVIVLSLSKRKN</sequence>
<reference evidence="3" key="1">
    <citation type="submission" date="2015-04" db="UniProtKB">
        <authorList>
            <consortium name="EnsemblPlants"/>
        </authorList>
    </citation>
    <scope>IDENTIFICATION</scope>
</reference>
<dbReference type="InterPro" id="IPR042086">
    <property type="entry name" value="MeTrfase_capping"/>
</dbReference>
<dbReference type="AlphaFoldDB" id="A0A0E0A7F9"/>
<keyword evidence="1" id="KW-0479">Metal-binding</keyword>
<dbReference type="HOGENOM" id="CLU_019628_2_0_1"/>
<keyword evidence="2" id="KW-0460">Magnesium</keyword>
<dbReference type="GO" id="GO:0046872">
    <property type="term" value="F:metal ion binding"/>
    <property type="evidence" value="ECO:0007669"/>
    <property type="project" value="UniProtKB-KW"/>
</dbReference>
<dbReference type="InterPro" id="IPR005299">
    <property type="entry name" value="MeTrfase_7"/>
</dbReference>
<evidence type="ECO:0000313" key="3">
    <source>
        <dbReference type="EnsemblPlants" id="OGLUM06G09690.1"/>
    </source>
</evidence>
<dbReference type="InterPro" id="IPR029063">
    <property type="entry name" value="SAM-dependent_MTases_sf"/>
</dbReference>
<accession>A0A0E0A7F9</accession>
<evidence type="ECO:0000313" key="4">
    <source>
        <dbReference type="Proteomes" id="UP000026961"/>
    </source>
</evidence>
<name>A0A0E0A7F9_9ORYZ</name>
<keyword evidence="4" id="KW-1185">Reference proteome</keyword>
<dbReference type="EnsemblPlants" id="OGLUM06G09690.1">
    <property type="protein sequence ID" value="OGLUM06G09690.1"/>
    <property type="gene ID" value="OGLUM06G09690"/>
</dbReference>
<dbReference type="Gramene" id="OGLUM06G09690.1">
    <property type="protein sequence ID" value="OGLUM06G09690.1"/>
    <property type="gene ID" value="OGLUM06G09690"/>
</dbReference>
<evidence type="ECO:0000256" key="1">
    <source>
        <dbReference type="ARBA" id="ARBA00022723"/>
    </source>
</evidence>
<dbReference type="SUPFAM" id="SSF53335">
    <property type="entry name" value="S-adenosyl-L-methionine-dependent methyltransferases"/>
    <property type="match status" value="1"/>
</dbReference>
<proteinExistence type="predicted"/>
<dbReference type="GO" id="GO:0008168">
    <property type="term" value="F:methyltransferase activity"/>
    <property type="evidence" value="ECO:0007669"/>
    <property type="project" value="InterPro"/>
</dbReference>
<dbReference type="eggNOG" id="ENOG502QQVK">
    <property type="taxonomic scope" value="Eukaryota"/>
</dbReference>
<dbReference type="Gene3D" id="3.40.50.150">
    <property type="entry name" value="Vaccinia Virus protein VP39"/>
    <property type="match status" value="2"/>
</dbReference>
<dbReference type="Proteomes" id="UP000026961">
    <property type="component" value="Chromosome 6"/>
</dbReference>